<dbReference type="EMBL" id="JWZT01004982">
    <property type="protein sequence ID" value="KII62439.1"/>
    <property type="molecule type" value="Genomic_DNA"/>
</dbReference>
<dbReference type="Pfam" id="PF01663">
    <property type="entry name" value="Phosphodiest"/>
    <property type="match status" value="1"/>
</dbReference>
<proteinExistence type="predicted"/>
<keyword evidence="1" id="KW-0812">Transmembrane</keyword>
<dbReference type="PANTHER" id="PTHR10151">
    <property type="entry name" value="ECTONUCLEOTIDE PYROPHOSPHATASE/PHOSPHODIESTERASE"/>
    <property type="match status" value="1"/>
</dbReference>
<accession>A0A0C2MDQ8</accession>
<comment type="caution">
    <text evidence="2">The sequence shown here is derived from an EMBL/GenBank/DDBJ whole genome shotgun (WGS) entry which is preliminary data.</text>
</comment>
<dbReference type="Gene3D" id="3.30.1360.180">
    <property type="match status" value="1"/>
</dbReference>
<dbReference type="SUPFAM" id="SSF53649">
    <property type="entry name" value="Alkaline phosphatase-like"/>
    <property type="match status" value="1"/>
</dbReference>
<dbReference type="PANTHER" id="PTHR10151:SF120">
    <property type="entry name" value="BIS(5'-ADENOSYL)-TRIPHOSPHATASE"/>
    <property type="match status" value="1"/>
</dbReference>
<gene>
    <name evidence="2" type="ORF">RF11_16249</name>
</gene>
<evidence type="ECO:0000313" key="2">
    <source>
        <dbReference type="EMBL" id="KII62439.1"/>
    </source>
</evidence>
<evidence type="ECO:0000256" key="1">
    <source>
        <dbReference type="SAM" id="Phobius"/>
    </source>
</evidence>
<sequence>MIVLELLYLVTLWSVTGSTPLIIISIDGMKHSFLSRENTPFLYCISRRGVYSTNVHPAFPSKTFPNHQTISTGVHPEVHGIINNYMVRYNPNGTVNRTFLKDNLKPFWWNSNPKIIPIYTANELSSNTRKSGSVYWPGSSVAYNGHKISFFYKEYDKNVGTSARLQSGAKLVLSDQYNLVMIYLDELDRAVHKFGYNNSFVREVLKSIDENLKEFYKNVSTCPEGVDLIIVGDHGFRELDQNKIIKPETLIPGLSRKIVYDGAVVGLYPENYFTSEDPDKESKLLVDELNKIANKRYVAYKKEDTPPKYHFSKHENIPPVTMIMRDGYYLMNKDKNRSADHGWFAYDDCHMRTVFIGYGPSFKRRRHIKKLDLTDIYKIACNILRIQPACHHSNGTVNLCQILRDY</sequence>
<name>A0A0C2MDQ8_THEKT</name>
<dbReference type="Proteomes" id="UP000031668">
    <property type="component" value="Unassembled WGS sequence"/>
</dbReference>
<keyword evidence="1" id="KW-1133">Transmembrane helix</keyword>
<dbReference type="GO" id="GO:0016787">
    <property type="term" value="F:hydrolase activity"/>
    <property type="evidence" value="ECO:0007669"/>
    <property type="project" value="UniProtKB-ARBA"/>
</dbReference>
<dbReference type="AlphaFoldDB" id="A0A0C2MDQ8"/>
<dbReference type="CDD" id="cd16018">
    <property type="entry name" value="Enpp"/>
    <property type="match status" value="1"/>
</dbReference>
<reference evidence="2 3" key="1">
    <citation type="journal article" date="2014" name="Genome Biol. Evol.">
        <title>The genome of the myxosporean Thelohanellus kitauei shows adaptations to nutrient acquisition within its fish host.</title>
        <authorList>
            <person name="Yang Y."/>
            <person name="Xiong J."/>
            <person name="Zhou Z."/>
            <person name="Huo F."/>
            <person name="Miao W."/>
            <person name="Ran C."/>
            <person name="Liu Y."/>
            <person name="Zhang J."/>
            <person name="Feng J."/>
            <person name="Wang M."/>
            <person name="Wang M."/>
            <person name="Wang L."/>
            <person name="Yao B."/>
        </authorList>
    </citation>
    <scope>NUCLEOTIDE SEQUENCE [LARGE SCALE GENOMIC DNA]</scope>
    <source>
        <strain evidence="2">Wuqing</strain>
    </source>
</reference>
<keyword evidence="3" id="KW-1185">Reference proteome</keyword>
<protein>
    <submittedName>
        <fullName evidence="2">Bis(5'-adenosyl)-triphosphatase ENPP4</fullName>
    </submittedName>
</protein>
<dbReference type="InterPro" id="IPR002591">
    <property type="entry name" value="Phosphodiest/P_Trfase"/>
</dbReference>
<keyword evidence="1" id="KW-0472">Membrane</keyword>
<dbReference type="OrthoDB" id="415411at2759"/>
<organism evidence="2 3">
    <name type="scientific">Thelohanellus kitauei</name>
    <name type="common">Myxosporean</name>
    <dbReference type="NCBI Taxonomy" id="669202"/>
    <lineage>
        <taxon>Eukaryota</taxon>
        <taxon>Metazoa</taxon>
        <taxon>Cnidaria</taxon>
        <taxon>Myxozoa</taxon>
        <taxon>Myxosporea</taxon>
        <taxon>Bivalvulida</taxon>
        <taxon>Platysporina</taxon>
        <taxon>Myxobolidae</taxon>
        <taxon>Thelohanellus</taxon>
    </lineage>
</organism>
<dbReference type="Gene3D" id="3.40.720.10">
    <property type="entry name" value="Alkaline Phosphatase, subunit A"/>
    <property type="match status" value="1"/>
</dbReference>
<dbReference type="OMA" id="KHENIPP"/>
<evidence type="ECO:0000313" key="3">
    <source>
        <dbReference type="Proteomes" id="UP000031668"/>
    </source>
</evidence>
<feature type="transmembrane region" description="Helical" evidence="1">
    <location>
        <begin position="6"/>
        <end position="26"/>
    </location>
</feature>
<dbReference type="InterPro" id="IPR017850">
    <property type="entry name" value="Alkaline_phosphatase_core_sf"/>
</dbReference>